<keyword evidence="3" id="KW-1185">Reference proteome</keyword>
<feature type="transmembrane region" description="Helical" evidence="1">
    <location>
        <begin position="117"/>
        <end position="137"/>
    </location>
</feature>
<dbReference type="STRING" id="1856638.A9Q68_09035"/>
<dbReference type="Pfam" id="PF11188">
    <property type="entry name" value="DUF2975"/>
    <property type="match status" value="1"/>
</dbReference>
<dbReference type="RefSeq" id="WP_071794394.1">
    <property type="nucleotide sequence ID" value="NZ_LZDD01000003.1"/>
</dbReference>
<comment type="caution">
    <text evidence="2">The sequence shown here is derived from an EMBL/GenBank/DDBJ whole genome shotgun (WGS) entry which is preliminary data.</text>
</comment>
<organism evidence="2 3">
    <name type="scientific">Streptococcus bovimastitidis</name>
    <dbReference type="NCBI Taxonomy" id="1856638"/>
    <lineage>
        <taxon>Bacteria</taxon>
        <taxon>Bacillati</taxon>
        <taxon>Bacillota</taxon>
        <taxon>Bacilli</taxon>
        <taxon>Lactobacillales</taxon>
        <taxon>Streptococcaceae</taxon>
        <taxon>Streptococcus</taxon>
    </lineage>
</organism>
<feature type="transmembrane region" description="Helical" evidence="1">
    <location>
        <begin position="53"/>
        <end position="74"/>
    </location>
</feature>
<keyword evidence="1" id="KW-1133">Transmembrane helix</keyword>
<feature type="transmembrane region" description="Helical" evidence="1">
    <location>
        <begin position="12"/>
        <end position="41"/>
    </location>
</feature>
<proteinExistence type="predicted"/>
<evidence type="ECO:0008006" key="4">
    <source>
        <dbReference type="Google" id="ProtNLM"/>
    </source>
</evidence>
<evidence type="ECO:0000313" key="3">
    <source>
        <dbReference type="Proteomes" id="UP000182015"/>
    </source>
</evidence>
<dbReference type="EMBL" id="LZDD01000003">
    <property type="protein sequence ID" value="OJF71330.1"/>
    <property type="molecule type" value="Genomic_DNA"/>
</dbReference>
<name>A0A1L8MKM2_9STRE</name>
<dbReference type="OrthoDB" id="2003714at2"/>
<keyword evidence="1" id="KW-0812">Transmembrane</keyword>
<sequence length="155" mass="17360">MKPQNYEDFSILLTKICLISLFIGAVGLLSTGTWVVDLAIIYPSPFLHGSARYMTMLIIGYSIGLMSLVFLYHLYSLVSRIGKEQIFIEKNVRYLQILGWEAATITLLSFLMGVTCYIPMLLITASGLALTLVIRVIRNAFGKAIQLQDEVDFTI</sequence>
<dbReference type="Proteomes" id="UP000182015">
    <property type="component" value="Unassembled WGS sequence"/>
</dbReference>
<gene>
    <name evidence="2" type="ORF">A9Q68_09035</name>
</gene>
<evidence type="ECO:0000313" key="2">
    <source>
        <dbReference type="EMBL" id="OJF71330.1"/>
    </source>
</evidence>
<accession>A0A1L8MKM2</accession>
<dbReference type="AlphaFoldDB" id="A0A1L8MKM2"/>
<keyword evidence="1" id="KW-0472">Membrane</keyword>
<reference evidence="3" key="1">
    <citation type="submission" date="2016-06" db="EMBL/GenBank/DDBJ databases">
        <authorList>
            <person name="de Vries S.P.W."/>
            <person name="Hadjirin N.F."/>
            <person name="Lay E.M."/>
            <person name="Zadoks R.N."/>
            <person name="Peacock S.J."/>
            <person name="Parkhill J."/>
            <person name="Grant A.J."/>
            <person name="Mcdougall S."/>
            <person name="Holmes M.A."/>
        </authorList>
    </citation>
    <scope>NUCLEOTIDE SEQUENCE [LARGE SCALE GENOMIC DNA]</scope>
    <source>
        <strain evidence="3">NZ1587</strain>
    </source>
</reference>
<protein>
    <recommendedName>
        <fullName evidence="4">DUF2975 domain-containing protein</fullName>
    </recommendedName>
</protein>
<evidence type="ECO:0000256" key="1">
    <source>
        <dbReference type="SAM" id="Phobius"/>
    </source>
</evidence>
<feature type="transmembrane region" description="Helical" evidence="1">
    <location>
        <begin position="94"/>
        <end position="111"/>
    </location>
</feature>
<dbReference type="InterPro" id="IPR021354">
    <property type="entry name" value="DUF2975"/>
</dbReference>